<keyword evidence="8 9" id="KW-0012">Acyltransferase</keyword>
<dbReference type="EC" id="2.3.1.241" evidence="9"/>
<protein>
    <recommendedName>
        <fullName evidence="9">Lipid A biosynthesis acyltransferase</fullName>
        <ecNumber evidence="9">2.3.1.241</ecNumber>
    </recommendedName>
    <alternativeName>
        <fullName evidence="9">Kdo(2)-lipid IV(A) acyltransferase</fullName>
    </alternativeName>
</protein>
<comment type="subcellular location">
    <subcellularLocation>
        <location evidence="9">Cell inner membrane</location>
        <topology evidence="9">Single-pass membrane protein</topology>
    </subcellularLocation>
</comment>
<comment type="function">
    <text evidence="9">Catalyzes the transfer of an acyl chain from an acyl-[acyl-carrier-protein] (ACP) to a Kdo(2)-lipid IV(A) to form a Kdo(2)-(acyl)-lipid IV(A).</text>
</comment>
<keyword evidence="5 9" id="KW-0448">Lipopolysaccharide biosynthesis</keyword>
<keyword evidence="11" id="KW-1185">Reference proteome</keyword>
<dbReference type="PANTHER" id="PTHR30606">
    <property type="entry name" value="LIPID A BIOSYNTHESIS LAUROYL ACYLTRANSFERASE"/>
    <property type="match status" value="1"/>
</dbReference>
<dbReference type="CDD" id="cd07984">
    <property type="entry name" value="LPLAT_LABLAT-like"/>
    <property type="match status" value="1"/>
</dbReference>
<proteinExistence type="inferred from homology"/>
<dbReference type="NCBIfam" id="TIGR02207">
    <property type="entry name" value="lipid_A_htrB"/>
    <property type="match status" value="1"/>
</dbReference>
<keyword evidence="7 9" id="KW-0472">Membrane</keyword>
<dbReference type="PANTHER" id="PTHR30606:SF9">
    <property type="entry name" value="LIPID A BIOSYNTHESIS LAUROYLTRANSFERASE"/>
    <property type="match status" value="1"/>
</dbReference>
<evidence type="ECO:0000256" key="4">
    <source>
        <dbReference type="ARBA" id="ARBA00022692"/>
    </source>
</evidence>
<dbReference type="EMBL" id="JAULRT010000062">
    <property type="protein sequence ID" value="MDO3384079.1"/>
    <property type="molecule type" value="Genomic_DNA"/>
</dbReference>
<comment type="caution">
    <text evidence="10">The sequence shown here is derived from an EMBL/GenBank/DDBJ whole genome shotgun (WGS) entry which is preliminary data.</text>
</comment>
<feature type="short sequence motif" description="HXXXXD motif" evidence="9">
    <location>
        <begin position="136"/>
        <end position="141"/>
    </location>
</feature>
<keyword evidence="6 9" id="KW-1133">Transmembrane helix</keyword>
<dbReference type="InterPro" id="IPR004960">
    <property type="entry name" value="LipA_acyltrans"/>
</dbReference>
<keyword evidence="1 9" id="KW-1003">Cell membrane</keyword>
<evidence type="ECO:0000256" key="8">
    <source>
        <dbReference type="ARBA" id="ARBA00023315"/>
    </source>
</evidence>
<evidence type="ECO:0000313" key="10">
    <source>
        <dbReference type="EMBL" id="MDO3384079.1"/>
    </source>
</evidence>
<comment type="similarity">
    <text evidence="9">Belongs to the LpxL/LpxM/LpxP family.</text>
</comment>
<dbReference type="PIRSF" id="PIRSF026649">
    <property type="entry name" value="MsbB"/>
    <property type="match status" value="1"/>
</dbReference>
<dbReference type="GO" id="GO:0016746">
    <property type="term" value="F:acyltransferase activity"/>
    <property type="evidence" value="ECO:0007669"/>
    <property type="project" value="UniProtKB-KW"/>
</dbReference>
<name>A0ABT8TJ07_9GAMM</name>
<evidence type="ECO:0000256" key="5">
    <source>
        <dbReference type="ARBA" id="ARBA00022985"/>
    </source>
</evidence>
<organism evidence="10 11">
    <name type="scientific">Gilvimarinus algae</name>
    <dbReference type="NCBI Taxonomy" id="3058037"/>
    <lineage>
        <taxon>Bacteria</taxon>
        <taxon>Pseudomonadati</taxon>
        <taxon>Pseudomonadota</taxon>
        <taxon>Gammaproteobacteria</taxon>
        <taxon>Cellvibrionales</taxon>
        <taxon>Cellvibrionaceae</taxon>
        <taxon>Gilvimarinus</taxon>
    </lineage>
</organism>
<evidence type="ECO:0000313" key="11">
    <source>
        <dbReference type="Proteomes" id="UP001168380"/>
    </source>
</evidence>
<dbReference type="Proteomes" id="UP001168380">
    <property type="component" value="Unassembled WGS sequence"/>
</dbReference>
<feature type="transmembrane region" description="Helical" evidence="9">
    <location>
        <begin position="21"/>
        <end position="40"/>
    </location>
</feature>
<keyword evidence="3 9" id="KW-0808">Transferase</keyword>
<gene>
    <name evidence="9 10" type="primary">lpxL</name>
    <name evidence="10" type="ORF">QWI16_17990</name>
</gene>
<dbReference type="RefSeq" id="WP_302715336.1">
    <property type="nucleotide sequence ID" value="NZ_JAULRT010000062.1"/>
</dbReference>
<evidence type="ECO:0000256" key="2">
    <source>
        <dbReference type="ARBA" id="ARBA00022519"/>
    </source>
</evidence>
<evidence type="ECO:0000256" key="9">
    <source>
        <dbReference type="HAMAP-Rule" id="MF_01942"/>
    </source>
</evidence>
<comment type="catalytic activity">
    <reaction evidence="9">
        <text>an alpha-Kdo-(2-&gt;4)-alpha-Kdo-(2-&gt;6)-lipid IVA + a fatty acyl-[ACP] = an alpha-Kdo-(2-&gt;4)-alpha-Kdo-(2-&gt;6)-(acyl)-lipid IVA + holo-[ACP]</text>
        <dbReference type="Rhea" id="RHEA:69396"/>
        <dbReference type="Rhea" id="RHEA-COMP:9685"/>
        <dbReference type="Rhea" id="RHEA-COMP:14125"/>
        <dbReference type="ChEBI" id="CHEBI:64479"/>
        <dbReference type="ChEBI" id="CHEBI:138651"/>
        <dbReference type="ChEBI" id="CHEBI:176429"/>
        <dbReference type="ChEBI" id="CHEBI:176430"/>
        <dbReference type="EC" id="2.3.1.241"/>
    </reaction>
</comment>
<dbReference type="Pfam" id="PF03279">
    <property type="entry name" value="Lip_A_acyltrans"/>
    <property type="match status" value="1"/>
</dbReference>
<evidence type="ECO:0000256" key="6">
    <source>
        <dbReference type="ARBA" id="ARBA00022989"/>
    </source>
</evidence>
<reference evidence="10" key="1">
    <citation type="submission" date="2023-07" db="EMBL/GenBank/DDBJ databases">
        <title>Gilvimarinus algae sp. nov., isolated from the surface of Kelp.</title>
        <authorList>
            <person name="Sun Y.Y."/>
            <person name="Gong Y."/>
            <person name="Du Z.J."/>
        </authorList>
    </citation>
    <scope>NUCLEOTIDE SEQUENCE</scope>
    <source>
        <strain evidence="10">SDUM040014</strain>
    </source>
</reference>
<comment type="pathway">
    <text evidence="9">Bacterial outer membrane biogenesis; lipopolysaccharide biosynthesis.</text>
</comment>
<keyword evidence="2 9" id="KW-0997">Cell inner membrane</keyword>
<keyword evidence="4 9" id="KW-0812">Transmembrane</keyword>
<evidence type="ECO:0000256" key="1">
    <source>
        <dbReference type="ARBA" id="ARBA00022475"/>
    </source>
</evidence>
<evidence type="ECO:0000256" key="3">
    <source>
        <dbReference type="ARBA" id="ARBA00022679"/>
    </source>
</evidence>
<comment type="pathway">
    <text evidence="9">Glycolipid biosynthesis; KDO(2)-lipid A biosynthesis; KDO(2)-lipid A from CMP-3-deoxy-D-manno-octulosonate and lipid IV(A): step 3/4.</text>
</comment>
<dbReference type="InterPro" id="IPR011920">
    <property type="entry name" value="Lipid_A_LpxL_LpxP"/>
</dbReference>
<dbReference type="HAMAP" id="MF_01942">
    <property type="entry name" value="Lipid_A_LpxL_LpxP"/>
    <property type="match status" value="1"/>
</dbReference>
<evidence type="ECO:0000256" key="7">
    <source>
        <dbReference type="ARBA" id="ARBA00023136"/>
    </source>
</evidence>
<sequence>MASRKQKVKRPLTGFWHPRYWGTWCALGVFVLVAHLPLSFTRRLGVLLGSLFYRYASSRRRITEVNVALCFPELSEAERQERVKHILRNVGLSFIETAVALWAPERKFKGLYTLKGVEILQRLEAEGRGVLLLGGHYTTLDMAGRIMGLNIQCDMIYRVDRNPLLAEAMARARESYSGSAIPRDDVRQLVRNLRRGHRIWYAPDQDYGVANTVFAPFFGIAAATVTATARMAQMGRAAVVPFEHYRDEQGIYHVQIKEPLANFPSGDDETDAARANAVVESVVRRYPEQYLWVHRRFKTRPEGEISPYPPRKRKAR</sequence>
<accession>A0ABT8TJ07</accession>